<protein>
    <recommendedName>
        <fullName evidence="8">C-CAP/cofactor C-like domain-containing protein</fullName>
    </recommendedName>
</protein>
<dbReference type="GO" id="GO:0000226">
    <property type="term" value="P:microtubule cytoskeleton organization"/>
    <property type="evidence" value="ECO:0007669"/>
    <property type="project" value="EnsemblPlants"/>
</dbReference>
<dbReference type="eggNOG" id="KOG2512">
    <property type="taxonomic scope" value="Eukaryota"/>
</dbReference>
<dbReference type="InterPro" id="IPR017901">
    <property type="entry name" value="C-CAP_CF_C-like"/>
</dbReference>
<comment type="subcellular location">
    <subcellularLocation>
        <location evidence="1">Cytoplasm</location>
    </subcellularLocation>
</comment>
<dbReference type="GO" id="GO:0005737">
    <property type="term" value="C:cytoplasm"/>
    <property type="evidence" value="ECO:0000318"/>
    <property type="project" value="GO_Central"/>
</dbReference>
<dbReference type="AlphaFoldDB" id="A0A059D9Q1"/>
<dbReference type="FunFam" id="2.160.20.70:FF:000009">
    <property type="entry name" value="Tubulin-folding cofactor C"/>
    <property type="match status" value="1"/>
</dbReference>
<evidence type="ECO:0000256" key="7">
    <source>
        <dbReference type="SAM" id="MobiDB-lite"/>
    </source>
</evidence>
<dbReference type="Gramene" id="KCW87428">
    <property type="protein sequence ID" value="KCW87428"/>
    <property type="gene ID" value="EUGRSUZ_B03900"/>
</dbReference>
<dbReference type="PROSITE" id="PS51329">
    <property type="entry name" value="C_CAP_COFACTOR_C"/>
    <property type="match status" value="1"/>
</dbReference>
<dbReference type="InterPro" id="IPR031925">
    <property type="entry name" value="TBCC_N"/>
</dbReference>
<keyword evidence="4" id="KW-0007">Acetylation</keyword>
<dbReference type="PANTHER" id="PTHR15139:SF0">
    <property type="entry name" value="TUBULIN-SPECIFIC CHAPERONE C"/>
    <property type="match status" value="1"/>
</dbReference>
<dbReference type="GO" id="GO:0015631">
    <property type="term" value="F:tubulin binding"/>
    <property type="evidence" value="ECO:0007669"/>
    <property type="project" value="InterPro"/>
</dbReference>
<comment type="subunit">
    <text evidence="6">Supercomplex made of cofactors A to E. Cofactors A and D function by capturing and stabilizing tubulin in a quasi-native conformation. Cofactor E binds to the cofactor D-tubulin complex; interaction with cofactor C then causes the release of tubulin polypeptides that are committed to the native state.</text>
</comment>
<dbReference type="SMART" id="SM00673">
    <property type="entry name" value="CARP"/>
    <property type="match status" value="2"/>
</dbReference>
<dbReference type="OrthoDB" id="194775at2759"/>
<dbReference type="EMBL" id="KK198754">
    <property type="protein sequence ID" value="KCW87428.1"/>
    <property type="molecule type" value="Genomic_DNA"/>
</dbReference>
<dbReference type="FunFam" id="1.20.58.1250:FF:000003">
    <property type="entry name" value="Tubulin-folding cofactor C"/>
    <property type="match status" value="1"/>
</dbReference>
<dbReference type="InParanoid" id="A0A059D9Q1"/>
<comment type="similarity">
    <text evidence="2">Belongs to the TBCC family.</text>
</comment>
<gene>
    <name evidence="9" type="ORF">EUGRSUZ_B03900</name>
</gene>
<keyword evidence="5" id="KW-0143">Chaperone</keyword>
<reference evidence="9" key="1">
    <citation type="submission" date="2013-07" db="EMBL/GenBank/DDBJ databases">
        <title>The genome of Eucalyptus grandis.</title>
        <authorList>
            <person name="Schmutz J."/>
            <person name="Hayes R."/>
            <person name="Myburg A."/>
            <person name="Tuskan G."/>
            <person name="Grattapaglia D."/>
            <person name="Rokhsar D.S."/>
        </authorList>
    </citation>
    <scope>NUCLEOTIDE SEQUENCE</scope>
    <source>
        <tissue evidence="9">Leaf extractions</tissue>
    </source>
</reference>
<dbReference type="Gene3D" id="1.20.58.1250">
    <property type="entry name" value="Tubulin Binding Cofactor C, N-terminal domain"/>
    <property type="match status" value="1"/>
</dbReference>
<organism evidence="9">
    <name type="scientific">Eucalyptus grandis</name>
    <name type="common">Flooded gum</name>
    <dbReference type="NCBI Taxonomy" id="71139"/>
    <lineage>
        <taxon>Eukaryota</taxon>
        <taxon>Viridiplantae</taxon>
        <taxon>Streptophyta</taxon>
        <taxon>Embryophyta</taxon>
        <taxon>Tracheophyta</taxon>
        <taxon>Spermatophyta</taxon>
        <taxon>Magnoliopsida</taxon>
        <taxon>eudicotyledons</taxon>
        <taxon>Gunneridae</taxon>
        <taxon>Pentapetalae</taxon>
        <taxon>rosids</taxon>
        <taxon>malvids</taxon>
        <taxon>Myrtales</taxon>
        <taxon>Myrtaceae</taxon>
        <taxon>Myrtoideae</taxon>
        <taxon>Eucalypteae</taxon>
        <taxon>Eucalyptus</taxon>
    </lineage>
</organism>
<dbReference type="GO" id="GO:0007021">
    <property type="term" value="P:tubulin complex assembly"/>
    <property type="evidence" value="ECO:0000318"/>
    <property type="project" value="GO_Central"/>
</dbReference>
<evidence type="ECO:0000256" key="1">
    <source>
        <dbReference type="ARBA" id="ARBA00004496"/>
    </source>
</evidence>
<name>A0A059D9Q1_EUCGR</name>
<evidence type="ECO:0000256" key="3">
    <source>
        <dbReference type="ARBA" id="ARBA00022490"/>
    </source>
</evidence>
<dbReference type="GO" id="GO:0006457">
    <property type="term" value="P:protein folding"/>
    <property type="evidence" value="ECO:0000318"/>
    <property type="project" value="GO_Central"/>
</dbReference>
<dbReference type="STRING" id="71139.A0A059D9Q1"/>
<evidence type="ECO:0000256" key="5">
    <source>
        <dbReference type="ARBA" id="ARBA00023186"/>
    </source>
</evidence>
<dbReference type="InterPro" id="IPR006599">
    <property type="entry name" value="CARP_motif"/>
</dbReference>
<proteinExistence type="inferred from homology"/>
<dbReference type="Gene3D" id="2.160.20.70">
    <property type="match status" value="1"/>
</dbReference>
<feature type="domain" description="C-CAP/cofactor C-like" evidence="8">
    <location>
        <begin position="168"/>
        <end position="322"/>
    </location>
</feature>
<keyword evidence="3" id="KW-0963">Cytoplasm</keyword>
<accession>A0A059D9Q1</accession>
<dbReference type="InterPro" id="IPR038397">
    <property type="entry name" value="TBCC_N_sf"/>
</dbReference>
<dbReference type="Pfam" id="PF16752">
    <property type="entry name" value="TBCC_N"/>
    <property type="match status" value="1"/>
</dbReference>
<dbReference type="InterPro" id="IPR027684">
    <property type="entry name" value="TBCC"/>
</dbReference>
<dbReference type="FunCoup" id="A0A059D9Q1">
    <property type="interactions" value="2413"/>
</dbReference>
<evidence type="ECO:0000256" key="6">
    <source>
        <dbReference type="ARBA" id="ARBA00026055"/>
    </source>
</evidence>
<evidence type="ECO:0000256" key="4">
    <source>
        <dbReference type="ARBA" id="ARBA00022990"/>
    </source>
</evidence>
<evidence type="ECO:0000313" key="9">
    <source>
        <dbReference type="EMBL" id="KCW87428.1"/>
    </source>
</evidence>
<dbReference type="Pfam" id="PF07986">
    <property type="entry name" value="TBCC"/>
    <property type="match status" value="1"/>
</dbReference>
<dbReference type="KEGG" id="egr:104434021"/>
<dbReference type="PANTHER" id="PTHR15139">
    <property type="entry name" value="TUBULIN FOLDING COFACTOR C"/>
    <property type="match status" value="1"/>
</dbReference>
<dbReference type="OMA" id="YFQHEIT"/>
<feature type="region of interest" description="Disordered" evidence="7">
    <location>
        <begin position="25"/>
        <end position="52"/>
    </location>
</feature>
<evidence type="ECO:0000259" key="8">
    <source>
        <dbReference type="PROSITE" id="PS51329"/>
    </source>
</evidence>
<dbReference type="InterPro" id="IPR016098">
    <property type="entry name" value="CAP/MinC_C"/>
</dbReference>
<dbReference type="InterPro" id="IPR012945">
    <property type="entry name" value="Tubulin-bd_cofactor_C_dom"/>
</dbReference>
<dbReference type="GO" id="GO:0007023">
    <property type="term" value="P:post-chaperonin tubulin folding pathway"/>
    <property type="evidence" value="ECO:0007669"/>
    <property type="project" value="InterPro"/>
</dbReference>
<evidence type="ECO:0000256" key="2">
    <source>
        <dbReference type="ARBA" id="ARBA00008848"/>
    </source>
</evidence>
<sequence length="350" mass="38636">MEGEADRSDASADASALRKKHLAMLERLSNRHQSRPDKPDPPPASSSSSSFESTSSFLSLFGESRRSIESRLAQCRLADPSLLKLHFDEISASIADLEKLVAESSYYLPSYEVRSSLKTISDLKQALDTLSSELIPKKKFSFKNKPARKEPTAPSLKGADAENCDSMPAAKGGSLAVAVPDSPGFRNRANEVLAKDVRGLEVGEFTLSDLESCEVRLIGCARALFVHRLRNCRVYAGPVTGSVLIEEAENCVFLLASHQIRIHNAKASDFYLRVRSRPIIEDCSGVRFAPYRLNYRGIERDLEDAGLGEEAGNWSKVDDFKWLRAAQSPNWSVLPEDERIETVDISDLSA</sequence>